<dbReference type="InterPro" id="IPR036318">
    <property type="entry name" value="FAD-bd_PCMH-like_sf"/>
</dbReference>
<dbReference type="Pfam" id="PF04030">
    <property type="entry name" value="ALO"/>
    <property type="match status" value="1"/>
</dbReference>
<name>A0ABX8BEY7_9BACT</name>
<sequence>MSLRACHIPLTSWGRFPVATAEVLRPARQSDLTWLVGERVYPSLIGRGYGRSYGDAALNSQGGVVEQTYLDCMLAFDETTGVLVGEAGLRLKDILEVFVPRGWFLPVTPGTKYISLGGALACDIHGKNHHGDGSFSGHVEWFELLAADGSVRRCSRTENPDLFWATAGGMGLTGLILTVALKLRRIETAYIAVDYVRTRDLDETLERCEAEDDRYRYAVCWIDCLATGRALGRSVLMRGDHLAKADLPAHRRAQPLTIPRKLEVAVPFSFPNGVINPLTVKAFNTVFYHKHPRAKSGVVVDFDSYFYPLDAVLEWNRVYGRRGFIQYQPVIPLETSRATLIKLLEALSQAKIASFLAVLKRFGPQEGLLSFPMPGYTLALDIPVTDARMFAVLDTLDEIVVNAGGRVYLGKDARLKPQHLAAMYPQLPVWQRIKQTIDPENLFASDLSRRVGLTPVARP</sequence>
<feature type="domain" description="FAD-binding PCMH-type" evidence="2">
    <location>
        <begin position="16"/>
        <end position="186"/>
    </location>
</feature>
<dbReference type="InterPro" id="IPR010031">
    <property type="entry name" value="FAD_lactone_oxidase-like"/>
</dbReference>
<dbReference type="PANTHER" id="PTHR43762:SF1">
    <property type="entry name" value="D-ARABINONO-1,4-LACTONE OXIDASE"/>
    <property type="match status" value="1"/>
</dbReference>
<dbReference type="InterPro" id="IPR016169">
    <property type="entry name" value="FAD-bd_PCMH_sub2"/>
</dbReference>
<dbReference type="EMBL" id="CP072648">
    <property type="protein sequence ID" value="QUW03630.1"/>
    <property type="molecule type" value="Genomic_DNA"/>
</dbReference>
<accession>A0ABX8BEY7</accession>
<dbReference type="RefSeq" id="WP_211429520.1">
    <property type="nucleotide sequence ID" value="NZ_CP072648.1"/>
</dbReference>
<keyword evidence="1" id="KW-0560">Oxidoreductase</keyword>
<reference evidence="3 4" key="1">
    <citation type="submission" date="2021-03" db="EMBL/GenBank/DDBJ databases">
        <title>Genomic and phenotypic characterization of Chloracidobacterium isolates provides evidence for multiple species.</title>
        <authorList>
            <person name="Saini M.K."/>
            <person name="Costas A.M.G."/>
            <person name="Tank M."/>
            <person name="Bryant D.A."/>
        </authorList>
    </citation>
    <scope>NUCLEOTIDE SEQUENCE [LARGE SCALE GENOMIC DNA]</scope>
    <source>
        <strain evidence="3 4">BV2-C</strain>
    </source>
</reference>
<organism evidence="3 4">
    <name type="scientific">Chloracidobacterium validum</name>
    <dbReference type="NCBI Taxonomy" id="2821543"/>
    <lineage>
        <taxon>Bacteria</taxon>
        <taxon>Pseudomonadati</taxon>
        <taxon>Acidobacteriota</taxon>
        <taxon>Terriglobia</taxon>
        <taxon>Terriglobales</taxon>
        <taxon>Acidobacteriaceae</taxon>
        <taxon>Chloracidobacterium</taxon>
    </lineage>
</organism>
<dbReference type="InterPro" id="IPR006094">
    <property type="entry name" value="Oxid_FAD_bind_N"/>
</dbReference>
<evidence type="ECO:0000259" key="2">
    <source>
        <dbReference type="PROSITE" id="PS51387"/>
    </source>
</evidence>
<dbReference type="InterPro" id="IPR016166">
    <property type="entry name" value="FAD-bd_PCMH"/>
</dbReference>
<dbReference type="Gene3D" id="3.30.465.10">
    <property type="match status" value="1"/>
</dbReference>
<keyword evidence="4" id="KW-1185">Reference proteome</keyword>
<evidence type="ECO:0000256" key="1">
    <source>
        <dbReference type="ARBA" id="ARBA00023002"/>
    </source>
</evidence>
<dbReference type="InterPro" id="IPR007173">
    <property type="entry name" value="ALO_C"/>
</dbReference>
<evidence type="ECO:0000313" key="3">
    <source>
        <dbReference type="EMBL" id="QUW03630.1"/>
    </source>
</evidence>
<proteinExistence type="predicted"/>
<dbReference type="Proteomes" id="UP000676506">
    <property type="component" value="Chromosome 1"/>
</dbReference>
<dbReference type="Pfam" id="PF01565">
    <property type="entry name" value="FAD_binding_4"/>
    <property type="match status" value="1"/>
</dbReference>
<evidence type="ECO:0000313" key="4">
    <source>
        <dbReference type="Proteomes" id="UP000676506"/>
    </source>
</evidence>
<dbReference type="PROSITE" id="PS51387">
    <property type="entry name" value="FAD_PCMH"/>
    <property type="match status" value="1"/>
</dbReference>
<protein>
    <submittedName>
        <fullName evidence="3">FAD-binding oxidoreductase</fullName>
    </submittedName>
</protein>
<gene>
    <name evidence="3" type="ORF">J8C06_04125</name>
</gene>
<dbReference type="SUPFAM" id="SSF56176">
    <property type="entry name" value="FAD-binding/transporter-associated domain-like"/>
    <property type="match status" value="1"/>
</dbReference>
<dbReference type="PANTHER" id="PTHR43762">
    <property type="entry name" value="L-GULONOLACTONE OXIDASE"/>
    <property type="match status" value="1"/>
</dbReference>